<proteinExistence type="predicted"/>
<gene>
    <name evidence="3" type="ORF">J6I44_13160</name>
</gene>
<dbReference type="EMBL" id="JAGGJA010000008">
    <property type="protein sequence ID" value="MCW9707811.1"/>
    <property type="molecule type" value="Genomic_DNA"/>
</dbReference>
<keyword evidence="4" id="KW-1185">Reference proteome</keyword>
<protein>
    <submittedName>
        <fullName evidence="3">Alpha/beta fold hydrolase</fullName>
    </submittedName>
</protein>
<dbReference type="InterPro" id="IPR001763">
    <property type="entry name" value="Rhodanese-like_dom"/>
</dbReference>
<keyword evidence="1" id="KW-0812">Transmembrane</keyword>
<dbReference type="Gene3D" id="3.40.50.1820">
    <property type="entry name" value="alpha/beta hydrolase"/>
    <property type="match status" value="1"/>
</dbReference>
<dbReference type="InterPro" id="IPR029058">
    <property type="entry name" value="AB_hydrolase_fold"/>
</dbReference>
<comment type="caution">
    <text evidence="3">The sequence shown here is derived from an EMBL/GenBank/DDBJ whole genome shotgun (WGS) entry which is preliminary data.</text>
</comment>
<keyword evidence="1" id="KW-1133">Transmembrane helix</keyword>
<name>A0ABT3PPP7_9BACT</name>
<evidence type="ECO:0000259" key="2">
    <source>
        <dbReference type="PROSITE" id="PS50206"/>
    </source>
</evidence>
<dbReference type="PROSITE" id="PS50206">
    <property type="entry name" value="RHODANESE_3"/>
    <property type="match status" value="1"/>
</dbReference>
<feature type="domain" description="Rhodanese" evidence="2">
    <location>
        <begin position="42"/>
        <end position="120"/>
    </location>
</feature>
<dbReference type="GO" id="GO:0016787">
    <property type="term" value="F:hydrolase activity"/>
    <property type="evidence" value="ECO:0007669"/>
    <property type="project" value="UniProtKB-KW"/>
</dbReference>
<feature type="transmembrane region" description="Helical" evidence="1">
    <location>
        <begin position="6"/>
        <end position="26"/>
    </location>
</feature>
<dbReference type="Proteomes" id="UP001207918">
    <property type="component" value="Unassembled WGS sequence"/>
</dbReference>
<organism evidence="3 4">
    <name type="scientific">Fodinibius salsisoli</name>
    <dbReference type="NCBI Taxonomy" id="2820877"/>
    <lineage>
        <taxon>Bacteria</taxon>
        <taxon>Pseudomonadati</taxon>
        <taxon>Balneolota</taxon>
        <taxon>Balneolia</taxon>
        <taxon>Balneolales</taxon>
        <taxon>Balneolaceae</taxon>
        <taxon>Fodinibius</taxon>
    </lineage>
</organism>
<keyword evidence="3" id="KW-0378">Hydrolase</keyword>
<dbReference type="RefSeq" id="WP_265766601.1">
    <property type="nucleotide sequence ID" value="NZ_JAGGJA010000008.1"/>
</dbReference>
<dbReference type="PANTHER" id="PTHR12277:SF81">
    <property type="entry name" value="PROTEIN ABHD13"/>
    <property type="match status" value="1"/>
</dbReference>
<dbReference type="InterPro" id="IPR000073">
    <property type="entry name" value="AB_hydrolase_1"/>
</dbReference>
<sequence length="277" mass="30676">MIKPLLWIAGTIGAGYICILLLLYLFQAKMVYHPTEELWGDPSSVGLPFEEIIFETTDGIQLHGWFISAGSEKPTVLYCHGNAGNISGRLASIKLLHSLGVNVFIFDYRGYGKSEGSPSEQGTYRDAKAAWDYLTTVRGIDSKNIIIKGRSLGGAIAAWLGARTNPAALIIESTFTSAADLGADLYPWLPVRQLLRYQYPTIDYIKEVKVPLFMAHSRDDRVVPFHHGNVLFEAAPEPKTFVELQGSHGTGFLDTGLEYREALQQFLDTDAYPNSKD</sequence>
<evidence type="ECO:0000313" key="4">
    <source>
        <dbReference type="Proteomes" id="UP001207918"/>
    </source>
</evidence>
<evidence type="ECO:0000256" key="1">
    <source>
        <dbReference type="SAM" id="Phobius"/>
    </source>
</evidence>
<dbReference type="PANTHER" id="PTHR12277">
    <property type="entry name" value="ALPHA/BETA HYDROLASE DOMAIN-CONTAINING PROTEIN"/>
    <property type="match status" value="1"/>
</dbReference>
<reference evidence="3 4" key="1">
    <citation type="submission" date="2021-03" db="EMBL/GenBank/DDBJ databases">
        <title>Aliifodinibius sp. nov., a new bacterium isolated from saline soil.</title>
        <authorList>
            <person name="Galisteo C."/>
            <person name="De La Haba R."/>
            <person name="Sanchez-Porro C."/>
            <person name="Ventosa A."/>
        </authorList>
    </citation>
    <scope>NUCLEOTIDE SEQUENCE [LARGE SCALE GENOMIC DNA]</scope>
    <source>
        <strain evidence="3 4">1BSP15-2V2</strain>
    </source>
</reference>
<keyword evidence="1" id="KW-0472">Membrane</keyword>
<dbReference type="Pfam" id="PF00561">
    <property type="entry name" value="Abhydrolase_1"/>
    <property type="match status" value="1"/>
</dbReference>
<dbReference type="SUPFAM" id="SSF53474">
    <property type="entry name" value="alpha/beta-Hydrolases"/>
    <property type="match status" value="1"/>
</dbReference>
<evidence type="ECO:0000313" key="3">
    <source>
        <dbReference type="EMBL" id="MCW9707811.1"/>
    </source>
</evidence>
<accession>A0ABT3PPP7</accession>